<evidence type="ECO:0000256" key="8">
    <source>
        <dbReference type="PIRNR" id="PIRNR038204"/>
    </source>
</evidence>
<keyword evidence="3 8" id="KW-0963">Cytoplasm</keyword>
<evidence type="ECO:0000259" key="12">
    <source>
        <dbReference type="PROSITE" id="PS50135"/>
    </source>
</evidence>
<keyword evidence="14" id="KW-1185">Reference proteome</keyword>
<dbReference type="GO" id="GO:0046716">
    <property type="term" value="P:muscle cell cellular homeostasis"/>
    <property type="evidence" value="ECO:0007669"/>
    <property type="project" value="UniProtKB-ARBA"/>
</dbReference>
<feature type="compositionally biased region" description="Low complexity" evidence="11">
    <location>
        <begin position="502"/>
        <end position="515"/>
    </location>
</feature>
<keyword evidence="5 9" id="KW-0863">Zinc-finger</keyword>
<dbReference type="RefSeq" id="XP_025415366.1">
    <property type="nucleotide sequence ID" value="XM_025559581.1"/>
</dbReference>
<dbReference type="PROSITE" id="PS50135">
    <property type="entry name" value="ZF_ZZ_2"/>
    <property type="match status" value="1"/>
</dbReference>
<dbReference type="OrthoDB" id="6019271at2759"/>
<dbReference type="Pfam" id="PF00569">
    <property type="entry name" value="ZZ"/>
    <property type="match status" value="1"/>
</dbReference>
<dbReference type="GO" id="GO:0045202">
    <property type="term" value="C:synapse"/>
    <property type="evidence" value="ECO:0007669"/>
    <property type="project" value="TreeGrafter"/>
</dbReference>
<keyword evidence="7 10" id="KW-0175">Coiled coil</keyword>
<evidence type="ECO:0000256" key="2">
    <source>
        <dbReference type="ARBA" id="ARBA00009563"/>
    </source>
</evidence>
<dbReference type="Pfam" id="PF09068">
    <property type="entry name" value="EF-hand_2"/>
    <property type="match status" value="1"/>
</dbReference>
<dbReference type="InterPro" id="IPR050774">
    <property type="entry name" value="KCMF1/Dystrophin"/>
</dbReference>
<feature type="compositionally biased region" description="Polar residues" evidence="11">
    <location>
        <begin position="645"/>
        <end position="671"/>
    </location>
</feature>
<dbReference type="InterPro" id="IPR000433">
    <property type="entry name" value="Znf_ZZ"/>
</dbReference>
<dbReference type="GO" id="GO:0005737">
    <property type="term" value="C:cytoplasm"/>
    <property type="evidence" value="ECO:0007669"/>
    <property type="project" value="UniProtKB-SubCell"/>
</dbReference>
<evidence type="ECO:0000313" key="14">
    <source>
        <dbReference type="Proteomes" id="UP000694846"/>
    </source>
</evidence>
<feature type="compositionally biased region" description="Low complexity" evidence="11">
    <location>
        <begin position="672"/>
        <end position="681"/>
    </location>
</feature>
<dbReference type="Gene3D" id="1.10.238.10">
    <property type="entry name" value="EF-hand"/>
    <property type="match status" value="2"/>
</dbReference>
<evidence type="ECO:0000256" key="11">
    <source>
        <dbReference type="SAM" id="MobiDB-lite"/>
    </source>
</evidence>
<evidence type="ECO:0000256" key="4">
    <source>
        <dbReference type="ARBA" id="ARBA00022723"/>
    </source>
</evidence>
<feature type="region of interest" description="Disordered" evidence="11">
    <location>
        <begin position="498"/>
        <end position="535"/>
    </location>
</feature>
<sequence length="690" mass="77502">MTADRRATTDCRFQLLQEMRCQNYDMIRFASYRTACKLRYVQKKVYLHMIDIWNVIEAFRENGLNTLESHVEVNVSKFETLLTSLYLNLNKRLPTQQRVHDDLLTTILLNWIMSVYSANDTMGRIRVLSIKVALATMCSGKLMDKLRYIFSQICDQNGHMVAWKFREYLQEVLVLPSAVYESPSFHYSDQISAEIFSGNSKVTVNDFMDSMMSDPGPACLVWLPLLHRLANVENVTHPISCDACRRDNFTGFRYRCQKCHNFQMCQECFWRGRVASSHTIEHDVKEYTSYKSPSKQIGHSLRKSFRCVPEKEKASIPRFPEEPEKTINLSHIIPPSPLPCHNGFSELSLSSQSQFNTLDSKTSSRSPDKRTMSLDYTSMDDEHKLIARYAARLAAEAKVGRAPSEGSLSLDTSRAQRELITQLESKNREIMKEISRLRKQQEMEGFCSGFSEDNPALMSELRALRNRKHELEAHLTSLQDSRRQLMVQLEGLMKLLKNHQGSPRSTPNSSPRSTKSPPPSKSAPPTPGGTLTSASSLSLMSTSDSIMVGDVKSAFTGNSLAGTPVSASSNTSLSGSISSGSRSLRNDLLVAADSVTNAMSTLVKELNSESPVNENAPNSMILKPLGYNKKDDKDDINKDFKSDSLSRSQYNKAKAQNSLSDSLTSANMRRASSSGSKNNSSEADSLTRWR</sequence>
<dbReference type="SUPFAM" id="SSF57850">
    <property type="entry name" value="RING/U-box"/>
    <property type="match status" value="1"/>
</dbReference>
<reference evidence="15 16" key="2">
    <citation type="submission" date="2025-04" db="UniProtKB">
        <authorList>
            <consortium name="RefSeq"/>
        </authorList>
    </citation>
    <scope>IDENTIFICATION</scope>
    <source>
        <tissue evidence="15 16">Whole body</tissue>
    </source>
</reference>
<evidence type="ECO:0000256" key="6">
    <source>
        <dbReference type="ARBA" id="ARBA00022833"/>
    </source>
</evidence>
<feature type="compositionally biased region" description="Low complexity" evidence="11">
    <location>
        <begin position="566"/>
        <end position="582"/>
    </location>
</feature>
<dbReference type="PANTHER" id="PTHR12268:SF27">
    <property type="entry name" value="DYSTROBREVIN, ISOFORM F"/>
    <property type="match status" value="1"/>
</dbReference>
<accession>A0A2S2R3R7</accession>
<dbReference type="PANTHER" id="PTHR12268">
    <property type="entry name" value="E3 UBIQUITIN-PROTEIN LIGASE KCMF1"/>
    <property type="match status" value="1"/>
</dbReference>
<dbReference type="InterPro" id="IPR015154">
    <property type="entry name" value="EF-hand_dom_typ2"/>
</dbReference>
<dbReference type="CDD" id="cd02334">
    <property type="entry name" value="ZZ_dystrophin"/>
    <property type="match status" value="1"/>
</dbReference>
<dbReference type="InterPro" id="IPR043145">
    <property type="entry name" value="Znf_ZZ_sf"/>
</dbReference>
<keyword evidence="4" id="KW-0479">Metal-binding</keyword>
<dbReference type="GO" id="GO:0016010">
    <property type="term" value="C:dystrophin-associated glycoprotein complex"/>
    <property type="evidence" value="ECO:0007669"/>
    <property type="project" value="UniProtKB-ARBA"/>
</dbReference>
<gene>
    <name evidence="13" type="primary">DTNB_1</name>
    <name evidence="15 16" type="synonym">LOC112687050</name>
    <name evidence="13" type="ORF">g.114359</name>
</gene>
<evidence type="ECO:0000256" key="3">
    <source>
        <dbReference type="ARBA" id="ARBA00022490"/>
    </source>
</evidence>
<evidence type="ECO:0000256" key="9">
    <source>
        <dbReference type="PROSITE-ProRule" id="PRU00228"/>
    </source>
</evidence>
<dbReference type="InterPro" id="IPR011992">
    <property type="entry name" value="EF-hand-dom_pair"/>
</dbReference>
<proteinExistence type="inferred from homology"/>
<evidence type="ECO:0000313" key="15">
    <source>
        <dbReference type="RefSeq" id="XP_025415365.1"/>
    </source>
</evidence>
<evidence type="ECO:0000313" key="16">
    <source>
        <dbReference type="RefSeq" id="XP_025415366.1"/>
    </source>
</evidence>
<feature type="compositionally biased region" description="Pro residues" evidence="11">
    <location>
        <begin position="516"/>
        <end position="527"/>
    </location>
</feature>
<dbReference type="Proteomes" id="UP000694846">
    <property type="component" value="Unplaced"/>
</dbReference>
<dbReference type="CDD" id="cd16244">
    <property type="entry name" value="EFh_DTN"/>
    <property type="match status" value="1"/>
</dbReference>
<evidence type="ECO:0000256" key="5">
    <source>
        <dbReference type="ARBA" id="ARBA00022771"/>
    </source>
</evidence>
<protein>
    <recommendedName>
        <fullName evidence="8">Dystrobrevin</fullName>
    </recommendedName>
</protein>
<dbReference type="InterPro" id="IPR015153">
    <property type="entry name" value="EF-hand_dom_typ1"/>
</dbReference>
<evidence type="ECO:0000313" key="13">
    <source>
        <dbReference type="EMBL" id="MBY84638.1"/>
    </source>
</evidence>
<dbReference type="PIRSF" id="PIRSF038204">
    <property type="entry name" value="Distrobrevin"/>
    <property type="match status" value="1"/>
</dbReference>
<feature type="region of interest" description="Disordered" evidence="11">
    <location>
        <begin position="606"/>
        <end position="690"/>
    </location>
</feature>
<dbReference type="GO" id="GO:0008270">
    <property type="term" value="F:zinc ion binding"/>
    <property type="evidence" value="ECO:0007669"/>
    <property type="project" value="UniProtKB-KW"/>
</dbReference>
<reference evidence="13" key="1">
    <citation type="submission" date="2018-04" db="EMBL/GenBank/DDBJ databases">
        <title>Transcriptome assembly of Sipha flava.</title>
        <authorList>
            <person name="Scully E.D."/>
            <person name="Geib S.M."/>
            <person name="Palmer N.A."/>
            <person name="Koch K."/>
            <person name="Bradshaw J."/>
            <person name="Heng-Moss T."/>
            <person name="Sarath G."/>
        </authorList>
    </citation>
    <scope>NUCLEOTIDE SEQUENCE</scope>
</reference>
<dbReference type="GO" id="GO:0050804">
    <property type="term" value="P:modulation of chemical synaptic transmission"/>
    <property type="evidence" value="ECO:0007669"/>
    <property type="project" value="UniProtKB-ARBA"/>
</dbReference>
<evidence type="ECO:0000256" key="1">
    <source>
        <dbReference type="ARBA" id="ARBA00004496"/>
    </source>
</evidence>
<dbReference type="InterPro" id="IPR017432">
    <property type="entry name" value="Distrobrevin"/>
</dbReference>
<feature type="compositionally biased region" description="Basic and acidic residues" evidence="11">
    <location>
        <begin position="628"/>
        <end position="644"/>
    </location>
</feature>
<evidence type="ECO:0000256" key="7">
    <source>
        <dbReference type="ARBA" id="ARBA00023054"/>
    </source>
</evidence>
<keyword evidence="6" id="KW-0862">Zinc</keyword>
<organism evidence="13">
    <name type="scientific">Sipha flava</name>
    <name type="common">yellow sugarcane aphid</name>
    <dbReference type="NCBI Taxonomy" id="143950"/>
    <lineage>
        <taxon>Eukaryota</taxon>
        <taxon>Metazoa</taxon>
        <taxon>Ecdysozoa</taxon>
        <taxon>Arthropoda</taxon>
        <taxon>Hexapoda</taxon>
        <taxon>Insecta</taxon>
        <taxon>Pterygota</taxon>
        <taxon>Neoptera</taxon>
        <taxon>Paraneoptera</taxon>
        <taxon>Hemiptera</taxon>
        <taxon>Sternorrhyncha</taxon>
        <taxon>Aphidomorpha</taxon>
        <taxon>Aphidoidea</taxon>
        <taxon>Aphididae</taxon>
        <taxon>Sipha</taxon>
    </lineage>
</organism>
<dbReference type="SUPFAM" id="SSF47473">
    <property type="entry name" value="EF-hand"/>
    <property type="match status" value="2"/>
</dbReference>
<feature type="compositionally biased region" description="Polar residues" evidence="11">
    <location>
        <begin position="608"/>
        <end position="618"/>
    </location>
</feature>
<dbReference type="Pfam" id="PF09069">
    <property type="entry name" value="EF-hand_3"/>
    <property type="match status" value="1"/>
</dbReference>
<name>A0A2S2R3R7_9HEMI</name>
<dbReference type="AlphaFoldDB" id="A0A2S2R3R7"/>
<feature type="domain" description="ZZ-type" evidence="12">
    <location>
        <begin position="236"/>
        <end position="292"/>
    </location>
</feature>
<dbReference type="SMART" id="SM00291">
    <property type="entry name" value="ZnF_ZZ"/>
    <property type="match status" value="1"/>
</dbReference>
<feature type="region of interest" description="Disordered" evidence="11">
    <location>
        <begin position="561"/>
        <end position="582"/>
    </location>
</feature>
<dbReference type="PROSITE" id="PS01357">
    <property type="entry name" value="ZF_ZZ_1"/>
    <property type="match status" value="1"/>
</dbReference>
<dbReference type="EMBL" id="GGMS01015435">
    <property type="protein sequence ID" value="MBY84638.1"/>
    <property type="molecule type" value="Transcribed_RNA"/>
</dbReference>
<comment type="subcellular location">
    <subcellularLocation>
        <location evidence="1 8">Cytoplasm</location>
    </subcellularLocation>
</comment>
<dbReference type="GO" id="GO:0099536">
    <property type="term" value="P:synaptic signaling"/>
    <property type="evidence" value="ECO:0007669"/>
    <property type="project" value="TreeGrafter"/>
</dbReference>
<dbReference type="RefSeq" id="XP_025415365.1">
    <property type="nucleotide sequence ID" value="XM_025559580.1"/>
</dbReference>
<dbReference type="Gene3D" id="3.30.60.90">
    <property type="match status" value="1"/>
</dbReference>
<feature type="coiled-coil region" evidence="10">
    <location>
        <begin position="420"/>
        <end position="481"/>
    </location>
</feature>
<evidence type="ECO:0000256" key="10">
    <source>
        <dbReference type="SAM" id="Coils"/>
    </source>
</evidence>
<comment type="similarity">
    <text evidence="2 8">Belongs to the dystrophin family. Dystrobrevin subfamily.</text>
</comment>